<evidence type="ECO:0000313" key="3">
    <source>
        <dbReference type="EMBL" id="RRQ49593.1"/>
    </source>
</evidence>
<dbReference type="GO" id="GO:0003677">
    <property type="term" value="F:DNA binding"/>
    <property type="evidence" value="ECO:0007669"/>
    <property type="project" value="UniProtKB-KW"/>
</dbReference>
<dbReference type="EMBL" id="QUSX01000001">
    <property type="protein sequence ID" value="RRQ49593.1"/>
    <property type="molecule type" value="Genomic_DNA"/>
</dbReference>
<evidence type="ECO:0000256" key="1">
    <source>
        <dbReference type="ARBA" id="ARBA00023125"/>
    </source>
</evidence>
<keyword evidence="4" id="KW-1185">Reference proteome</keyword>
<organism evidence="3 4">
    <name type="scientific">Maribacter algicola</name>
    <dbReference type="NCBI Taxonomy" id="2498892"/>
    <lineage>
        <taxon>Bacteria</taxon>
        <taxon>Pseudomonadati</taxon>
        <taxon>Bacteroidota</taxon>
        <taxon>Flavobacteriia</taxon>
        <taxon>Flavobacteriales</taxon>
        <taxon>Flavobacteriaceae</taxon>
        <taxon>Maribacter</taxon>
    </lineage>
</organism>
<evidence type="ECO:0000259" key="2">
    <source>
        <dbReference type="Pfam" id="PF13102"/>
    </source>
</evidence>
<evidence type="ECO:0000313" key="4">
    <source>
        <dbReference type="Proteomes" id="UP000286990"/>
    </source>
</evidence>
<feature type="domain" description="Phage integrase SAM-like" evidence="2">
    <location>
        <begin position="48"/>
        <end position="132"/>
    </location>
</feature>
<proteinExistence type="predicted"/>
<dbReference type="InterPro" id="IPR010998">
    <property type="entry name" value="Integrase_recombinase_N"/>
</dbReference>
<sequence>MRLSPKDADRFEKNRLADKIRANRELEILSDKTGHVTQHLKNQNFNLFAEHYIKTHKFKDIRIVASAVEKFKLTIDNPRLKISKINPTIMETFKDYLLHDAGLAGETAHNYFIRFKKVLKSAKIQGYLKFMPTDDIQFSNPNKDDSLRKQVLDAEEL</sequence>
<dbReference type="SUPFAM" id="SSF56349">
    <property type="entry name" value="DNA breaking-rejoining enzymes"/>
    <property type="match status" value="1"/>
</dbReference>
<name>A0A426RKR9_9FLAO</name>
<gene>
    <name evidence="3" type="ORF">DZC72_03050</name>
</gene>
<dbReference type="AlphaFoldDB" id="A0A426RKR9"/>
<reference evidence="4" key="1">
    <citation type="submission" date="2018-12" db="EMBL/GenBank/DDBJ databases">
        <title>Maribacter lutimaris sp. nov., isolated from marine sediment.</title>
        <authorList>
            <person name="Kim K.K."/>
        </authorList>
    </citation>
    <scope>NUCLEOTIDE SEQUENCE [LARGE SCALE GENOMIC DNA]</scope>
    <source>
        <strain evidence="4">PoM-212</strain>
    </source>
</reference>
<dbReference type="Gene3D" id="1.10.150.130">
    <property type="match status" value="1"/>
</dbReference>
<dbReference type="Pfam" id="PF13102">
    <property type="entry name" value="Phage_int_SAM_5"/>
    <property type="match status" value="1"/>
</dbReference>
<dbReference type="InterPro" id="IPR011010">
    <property type="entry name" value="DNA_brk_join_enz"/>
</dbReference>
<protein>
    <recommendedName>
        <fullName evidence="2">Phage integrase SAM-like domain-containing protein</fullName>
    </recommendedName>
</protein>
<dbReference type="OrthoDB" id="9806835at2"/>
<accession>A0A426RKR9</accession>
<dbReference type="InterPro" id="IPR025269">
    <property type="entry name" value="SAM-like_dom"/>
</dbReference>
<dbReference type="Proteomes" id="UP000286990">
    <property type="component" value="Unassembled WGS sequence"/>
</dbReference>
<keyword evidence="1" id="KW-0238">DNA-binding</keyword>
<comment type="caution">
    <text evidence="3">The sequence shown here is derived from an EMBL/GenBank/DDBJ whole genome shotgun (WGS) entry which is preliminary data.</text>
</comment>